<dbReference type="EMBL" id="MU825398">
    <property type="protein sequence ID" value="KAJ7393433.1"/>
    <property type="molecule type" value="Genomic_DNA"/>
</dbReference>
<dbReference type="GO" id="GO:0042448">
    <property type="term" value="P:progesterone metabolic process"/>
    <property type="evidence" value="ECO:0007669"/>
    <property type="project" value="TreeGrafter"/>
</dbReference>
<evidence type="ECO:0000313" key="24">
    <source>
        <dbReference type="EMBL" id="KAJ7393433.1"/>
    </source>
</evidence>
<evidence type="ECO:0000256" key="1">
    <source>
        <dbReference type="ARBA" id="ARBA00004184"/>
    </source>
</evidence>
<evidence type="ECO:0000256" key="5">
    <source>
        <dbReference type="ARBA" id="ARBA00022617"/>
    </source>
</evidence>
<comment type="subcellular location">
    <subcellularLocation>
        <location evidence="1">Endomembrane system</location>
        <topology evidence="1">Peripheral membrane protein</topology>
    </subcellularLocation>
    <subcellularLocation>
        <location evidence="3">Endoplasmic reticulum membrane</location>
    </subcellularLocation>
    <subcellularLocation>
        <location evidence="2">Microsome membrane</location>
    </subcellularLocation>
</comment>
<comment type="cofactor">
    <cofactor evidence="21">
        <name>heme</name>
        <dbReference type="ChEBI" id="CHEBI:30413"/>
    </cofactor>
</comment>
<proteinExistence type="inferred from homology"/>
<accession>A0A9X0DC73</accession>
<comment type="caution">
    <text evidence="24">The sequence shown here is derived from an EMBL/GenBank/DDBJ whole genome shotgun (WGS) entry which is preliminary data.</text>
</comment>
<evidence type="ECO:0000256" key="23">
    <source>
        <dbReference type="SAM" id="SignalP"/>
    </source>
</evidence>
<dbReference type="GO" id="GO:0020037">
    <property type="term" value="F:heme binding"/>
    <property type="evidence" value="ECO:0007669"/>
    <property type="project" value="InterPro"/>
</dbReference>
<keyword evidence="23" id="KW-0732">Signal</keyword>
<gene>
    <name evidence="24" type="ORF">OS493_006407</name>
</gene>
<dbReference type="GO" id="GO:0005506">
    <property type="term" value="F:iron ion binding"/>
    <property type="evidence" value="ECO:0007669"/>
    <property type="project" value="InterPro"/>
</dbReference>
<reference evidence="24" key="1">
    <citation type="submission" date="2023-01" db="EMBL/GenBank/DDBJ databases">
        <title>Genome assembly of the deep-sea coral Lophelia pertusa.</title>
        <authorList>
            <person name="Herrera S."/>
            <person name="Cordes E."/>
        </authorList>
    </citation>
    <scope>NUCLEOTIDE SEQUENCE</scope>
    <source>
        <strain evidence="24">USNM1676648</strain>
        <tissue evidence="24">Polyp</tissue>
    </source>
</reference>
<evidence type="ECO:0000256" key="4">
    <source>
        <dbReference type="ARBA" id="ARBA00010617"/>
    </source>
</evidence>
<evidence type="ECO:0000256" key="8">
    <source>
        <dbReference type="ARBA" id="ARBA00022848"/>
    </source>
</evidence>
<feature type="chain" id="PRO_5040736819" description="Steroid 21-hydroxylase" evidence="23">
    <location>
        <begin position="25"/>
        <end position="511"/>
    </location>
</feature>
<name>A0A9X0DC73_9CNID</name>
<evidence type="ECO:0000313" key="25">
    <source>
        <dbReference type="Proteomes" id="UP001163046"/>
    </source>
</evidence>
<protein>
    <recommendedName>
        <fullName evidence="15">Steroid 21-hydroxylase</fullName>
        <ecNumber evidence="14">1.14.14.16</ecNumber>
    </recommendedName>
    <alternativeName>
        <fullName evidence="19">21-OHase</fullName>
    </alternativeName>
    <alternativeName>
        <fullName evidence="16">Cytochrome P-450c21</fullName>
    </alternativeName>
    <alternativeName>
        <fullName evidence="20">Cytochrome P450 21</fullName>
    </alternativeName>
    <alternativeName>
        <fullName evidence="18">Cytochrome P450 XXI</fullName>
    </alternativeName>
    <alternativeName>
        <fullName evidence="17">Cytochrome P450-C21</fullName>
    </alternativeName>
</protein>
<dbReference type="InterPro" id="IPR017972">
    <property type="entry name" value="Cyt_P450_CS"/>
</dbReference>
<dbReference type="GO" id="GO:0004508">
    <property type="term" value="F:steroid 17-alpha-monooxygenase activity"/>
    <property type="evidence" value="ECO:0007669"/>
    <property type="project" value="TreeGrafter"/>
</dbReference>
<keyword evidence="8" id="KW-0492">Microsome</keyword>
<evidence type="ECO:0000256" key="14">
    <source>
        <dbReference type="ARBA" id="ARBA00044040"/>
    </source>
</evidence>
<evidence type="ECO:0000256" key="13">
    <source>
        <dbReference type="ARBA" id="ARBA00023136"/>
    </source>
</evidence>
<dbReference type="GO" id="GO:0005789">
    <property type="term" value="C:endoplasmic reticulum membrane"/>
    <property type="evidence" value="ECO:0007669"/>
    <property type="project" value="UniProtKB-SubCell"/>
</dbReference>
<dbReference type="Proteomes" id="UP001163046">
    <property type="component" value="Unassembled WGS sequence"/>
</dbReference>
<keyword evidence="6 21" id="KW-0479">Metal-binding</keyword>
<keyword evidence="5 21" id="KW-0349">Heme</keyword>
<evidence type="ECO:0000256" key="17">
    <source>
        <dbReference type="ARBA" id="ARBA00044265"/>
    </source>
</evidence>
<comment type="similarity">
    <text evidence="4 22">Belongs to the cytochrome P450 family.</text>
</comment>
<dbReference type="PROSITE" id="PS00086">
    <property type="entry name" value="CYTOCHROME_P450"/>
    <property type="match status" value="1"/>
</dbReference>
<evidence type="ECO:0000256" key="12">
    <source>
        <dbReference type="ARBA" id="ARBA00023121"/>
    </source>
</evidence>
<dbReference type="InterPro" id="IPR036396">
    <property type="entry name" value="Cyt_P450_sf"/>
</dbReference>
<dbReference type="InterPro" id="IPR002401">
    <property type="entry name" value="Cyt_P450_E_grp-I"/>
</dbReference>
<dbReference type="OrthoDB" id="1470350at2759"/>
<dbReference type="GO" id="GO:0008610">
    <property type="term" value="P:lipid biosynthetic process"/>
    <property type="evidence" value="ECO:0007669"/>
    <property type="project" value="UniProtKB-ARBA"/>
</dbReference>
<dbReference type="Pfam" id="PF00067">
    <property type="entry name" value="p450"/>
    <property type="match status" value="1"/>
</dbReference>
<evidence type="ECO:0000256" key="21">
    <source>
        <dbReference type="PIRSR" id="PIRSR602401-1"/>
    </source>
</evidence>
<keyword evidence="13" id="KW-0472">Membrane</keyword>
<keyword evidence="10 21" id="KW-0408">Iron</keyword>
<evidence type="ECO:0000256" key="18">
    <source>
        <dbReference type="ARBA" id="ARBA00044282"/>
    </source>
</evidence>
<evidence type="ECO:0000256" key="10">
    <source>
        <dbReference type="ARBA" id="ARBA00023004"/>
    </source>
</evidence>
<evidence type="ECO:0000256" key="19">
    <source>
        <dbReference type="ARBA" id="ARBA00044304"/>
    </source>
</evidence>
<dbReference type="SUPFAM" id="SSF48264">
    <property type="entry name" value="Cytochrome P450"/>
    <property type="match status" value="1"/>
</dbReference>
<keyword evidence="11 22" id="KW-0503">Monooxygenase</keyword>
<dbReference type="GO" id="GO:0042446">
    <property type="term" value="P:hormone biosynthetic process"/>
    <property type="evidence" value="ECO:0007669"/>
    <property type="project" value="TreeGrafter"/>
</dbReference>
<sequence>MILEIALVFACIAVMLFLIQHVRGGQKSISLAPGPSPYPLIGNMLRLAGKPGHVAMTEIAEEYGKIYTIYLPGGQRCVVVNSIDLAREALLTKRDDFSGRPTTFIGNYLSRGCKDIICADFTQTMLLQRKIAHSALRMYGSGLKHLEGLICGEVDHLAKRLSAHQGEAIDPKKDITLTILNVICAVVYGESYDIKDEEFLRIVEYNDDFIRLFGSYNILDLLPWLRFFPLEDVKTLRESRAIRDEVLGTKYREHKKRFEEDNANNNFEIEDLTDALLKAYYEAKEEDGKVSLLLTEDHLVMTMNDVFNAGLETTATTLRWLLAYMVTYPEVQARLHAELDDVIGCGRMPCLKDRGNLPYLESTIAEVLRIAAIVPLSLPHKATCDTTLGGYDVPKDTMLITNVWAMHHDVDEWVKPEVFNPERFLDKEGKYGGSERKVSAAGVRSYLPFSAGRRGCLGESLAKTELFLVASRLMHQFKIENPPGKPLPDLTGHVGVVLMPGPFEVCIKERM</sequence>
<feature type="signal peptide" evidence="23">
    <location>
        <begin position="1"/>
        <end position="24"/>
    </location>
</feature>
<evidence type="ECO:0000256" key="20">
    <source>
        <dbReference type="ARBA" id="ARBA00044342"/>
    </source>
</evidence>
<keyword evidence="9 22" id="KW-0560">Oxidoreductase</keyword>
<dbReference type="EC" id="1.14.14.16" evidence="14"/>
<dbReference type="PRINTS" id="PR00385">
    <property type="entry name" value="P450"/>
</dbReference>
<evidence type="ECO:0000256" key="9">
    <source>
        <dbReference type="ARBA" id="ARBA00023002"/>
    </source>
</evidence>
<evidence type="ECO:0000256" key="15">
    <source>
        <dbReference type="ARBA" id="ARBA00044116"/>
    </source>
</evidence>
<evidence type="ECO:0000256" key="2">
    <source>
        <dbReference type="ARBA" id="ARBA00004524"/>
    </source>
</evidence>
<feature type="binding site" description="axial binding residue" evidence="21">
    <location>
        <position position="456"/>
    </location>
    <ligand>
        <name>heme</name>
        <dbReference type="ChEBI" id="CHEBI:30413"/>
    </ligand>
    <ligandPart>
        <name>Fe</name>
        <dbReference type="ChEBI" id="CHEBI:18248"/>
    </ligandPart>
</feature>
<keyword evidence="7" id="KW-0256">Endoplasmic reticulum</keyword>
<dbReference type="CDD" id="cd11027">
    <property type="entry name" value="CYP17A1-like"/>
    <property type="match status" value="1"/>
</dbReference>
<organism evidence="24 25">
    <name type="scientific">Desmophyllum pertusum</name>
    <dbReference type="NCBI Taxonomy" id="174260"/>
    <lineage>
        <taxon>Eukaryota</taxon>
        <taxon>Metazoa</taxon>
        <taxon>Cnidaria</taxon>
        <taxon>Anthozoa</taxon>
        <taxon>Hexacorallia</taxon>
        <taxon>Scleractinia</taxon>
        <taxon>Caryophylliina</taxon>
        <taxon>Caryophylliidae</taxon>
        <taxon>Desmophyllum</taxon>
    </lineage>
</organism>
<evidence type="ECO:0000256" key="3">
    <source>
        <dbReference type="ARBA" id="ARBA00004586"/>
    </source>
</evidence>
<dbReference type="Gene3D" id="1.10.630.10">
    <property type="entry name" value="Cytochrome P450"/>
    <property type="match status" value="1"/>
</dbReference>
<evidence type="ECO:0000256" key="6">
    <source>
        <dbReference type="ARBA" id="ARBA00022723"/>
    </source>
</evidence>
<dbReference type="PRINTS" id="PR00463">
    <property type="entry name" value="EP450I"/>
</dbReference>
<dbReference type="AlphaFoldDB" id="A0A9X0DC73"/>
<keyword evidence="12" id="KW-0446">Lipid-binding</keyword>
<evidence type="ECO:0000256" key="22">
    <source>
        <dbReference type="RuleBase" id="RU000461"/>
    </source>
</evidence>
<evidence type="ECO:0000256" key="16">
    <source>
        <dbReference type="ARBA" id="ARBA00044217"/>
    </source>
</evidence>
<dbReference type="GO" id="GO:0004509">
    <property type="term" value="F:steroid 21-monooxygenase activity"/>
    <property type="evidence" value="ECO:0007669"/>
    <property type="project" value="UniProtKB-EC"/>
</dbReference>
<evidence type="ECO:0000256" key="7">
    <source>
        <dbReference type="ARBA" id="ARBA00022824"/>
    </source>
</evidence>
<evidence type="ECO:0000256" key="11">
    <source>
        <dbReference type="ARBA" id="ARBA00023033"/>
    </source>
</evidence>
<dbReference type="InterPro" id="IPR001128">
    <property type="entry name" value="Cyt_P450"/>
</dbReference>
<dbReference type="PANTHER" id="PTHR24289:SF1">
    <property type="entry name" value="STEROID 17-ALPHA-HYDROXYLASE_17,20 LYASE"/>
    <property type="match status" value="1"/>
</dbReference>
<dbReference type="GO" id="GO:0008289">
    <property type="term" value="F:lipid binding"/>
    <property type="evidence" value="ECO:0007669"/>
    <property type="project" value="UniProtKB-KW"/>
</dbReference>
<dbReference type="FunFam" id="1.10.630.10:FF:000049">
    <property type="entry name" value="steroid 21-hydroxylase isoform X1"/>
    <property type="match status" value="1"/>
</dbReference>
<dbReference type="PANTHER" id="PTHR24289">
    <property type="entry name" value="STEROID 17-ALPHA-HYDROXYLASE/17,20 LYASE"/>
    <property type="match status" value="1"/>
</dbReference>
<keyword evidence="25" id="KW-1185">Reference proteome</keyword>